<comment type="subcellular location">
    <subcellularLocation>
        <location evidence="1">Cell inner membrane</location>
        <topology evidence="1">Multi-pass membrane protein</topology>
    </subcellularLocation>
</comment>
<dbReference type="GO" id="GO:0015421">
    <property type="term" value="F:ABC-type oligopeptide transporter activity"/>
    <property type="evidence" value="ECO:0007669"/>
    <property type="project" value="TreeGrafter"/>
</dbReference>
<feature type="transmembrane region" description="Helical" evidence="12">
    <location>
        <begin position="50"/>
        <end position="70"/>
    </location>
</feature>
<comment type="similarity">
    <text evidence="10">Belongs to the ABC transporter superfamily. Siderophore-Fe(3+) uptake transporter (SIUT) (TC 3.A.1.21) family.</text>
</comment>
<dbReference type="STRING" id="76728.AQ490_17350"/>
<feature type="compositionally biased region" description="Low complexity" evidence="11">
    <location>
        <begin position="612"/>
        <end position="625"/>
    </location>
</feature>
<dbReference type="PANTHER" id="PTHR43394">
    <property type="entry name" value="ATP-DEPENDENT PERMEASE MDL1, MITOCHONDRIAL"/>
    <property type="match status" value="1"/>
</dbReference>
<evidence type="ECO:0000256" key="12">
    <source>
        <dbReference type="SAM" id="Phobius"/>
    </source>
</evidence>
<dbReference type="PROSITE" id="PS50893">
    <property type="entry name" value="ABC_TRANSPORTER_2"/>
    <property type="match status" value="1"/>
</dbReference>
<organism evidence="15 16">
    <name type="scientific">Wenjunlia vitaminophila</name>
    <name type="common">Streptomyces vitaminophilus</name>
    <dbReference type="NCBI Taxonomy" id="76728"/>
    <lineage>
        <taxon>Bacteria</taxon>
        <taxon>Bacillati</taxon>
        <taxon>Actinomycetota</taxon>
        <taxon>Actinomycetes</taxon>
        <taxon>Kitasatosporales</taxon>
        <taxon>Streptomycetaceae</taxon>
        <taxon>Wenjunlia</taxon>
    </lineage>
</organism>
<dbReference type="FunFam" id="3.40.50.300:FF:000221">
    <property type="entry name" value="Multidrug ABC transporter ATP-binding protein"/>
    <property type="match status" value="1"/>
</dbReference>
<comment type="caution">
    <text evidence="15">The sequence shown here is derived from an EMBL/GenBank/DDBJ whole genome shotgun (WGS) entry which is preliminary data.</text>
</comment>
<evidence type="ECO:0000256" key="5">
    <source>
        <dbReference type="ARBA" id="ARBA00022692"/>
    </source>
</evidence>
<evidence type="ECO:0000256" key="6">
    <source>
        <dbReference type="ARBA" id="ARBA00022741"/>
    </source>
</evidence>
<dbReference type="InterPro" id="IPR036640">
    <property type="entry name" value="ABC1_TM_sf"/>
</dbReference>
<protein>
    <submittedName>
        <fullName evidence="15">Multidrug ABC transporter ATP-binding protein</fullName>
    </submittedName>
</protein>
<keyword evidence="2" id="KW-0813">Transport</keyword>
<name>A0A0T6LVS3_WENVI</name>
<dbReference type="SMART" id="SM00382">
    <property type="entry name" value="AAA"/>
    <property type="match status" value="1"/>
</dbReference>
<keyword evidence="4" id="KW-0997">Cell inner membrane</keyword>
<dbReference type="InterPro" id="IPR039421">
    <property type="entry name" value="Type_1_exporter"/>
</dbReference>
<feature type="region of interest" description="Disordered" evidence="11">
    <location>
        <begin position="609"/>
        <end position="672"/>
    </location>
</feature>
<keyword evidence="6" id="KW-0547">Nucleotide-binding</keyword>
<dbReference type="Pfam" id="PF00664">
    <property type="entry name" value="ABC_membrane"/>
    <property type="match status" value="1"/>
</dbReference>
<dbReference type="Gene3D" id="1.20.1560.10">
    <property type="entry name" value="ABC transporter type 1, transmembrane domain"/>
    <property type="match status" value="1"/>
</dbReference>
<dbReference type="SUPFAM" id="SSF52540">
    <property type="entry name" value="P-loop containing nucleoside triphosphate hydrolases"/>
    <property type="match status" value="1"/>
</dbReference>
<dbReference type="PROSITE" id="PS50929">
    <property type="entry name" value="ABC_TM1F"/>
    <property type="match status" value="1"/>
</dbReference>
<dbReference type="CDD" id="cd18550">
    <property type="entry name" value="ABC_6TM_exporter_like"/>
    <property type="match status" value="1"/>
</dbReference>
<feature type="region of interest" description="Disordered" evidence="11">
    <location>
        <begin position="1"/>
        <end position="32"/>
    </location>
</feature>
<dbReference type="PANTHER" id="PTHR43394:SF1">
    <property type="entry name" value="ATP-BINDING CASSETTE SUB-FAMILY B MEMBER 10, MITOCHONDRIAL"/>
    <property type="match status" value="1"/>
</dbReference>
<evidence type="ECO:0000256" key="11">
    <source>
        <dbReference type="SAM" id="MobiDB-lite"/>
    </source>
</evidence>
<dbReference type="InterPro" id="IPR011527">
    <property type="entry name" value="ABC1_TM_dom"/>
</dbReference>
<evidence type="ECO:0000259" key="13">
    <source>
        <dbReference type="PROSITE" id="PS50893"/>
    </source>
</evidence>
<feature type="domain" description="ABC transporter" evidence="13">
    <location>
        <begin position="373"/>
        <end position="608"/>
    </location>
</feature>
<dbReference type="SUPFAM" id="SSF90123">
    <property type="entry name" value="ABC transporter transmembrane region"/>
    <property type="match status" value="1"/>
</dbReference>
<keyword evidence="16" id="KW-1185">Reference proteome</keyword>
<evidence type="ECO:0000256" key="3">
    <source>
        <dbReference type="ARBA" id="ARBA00022475"/>
    </source>
</evidence>
<dbReference type="Gene3D" id="3.40.50.300">
    <property type="entry name" value="P-loop containing nucleotide triphosphate hydrolases"/>
    <property type="match status" value="1"/>
</dbReference>
<dbReference type="InterPro" id="IPR027417">
    <property type="entry name" value="P-loop_NTPase"/>
</dbReference>
<evidence type="ECO:0000313" key="15">
    <source>
        <dbReference type="EMBL" id="KRV50166.1"/>
    </source>
</evidence>
<dbReference type="InterPro" id="IPR017871">
    <property type="entry name" value="ABC_transporter-like_CS"/>
</dbReference>
<keyword evidence="9 12" id="KW-0472">Membrane</keyword>
<feature type="transmembrane region" description="Helical" evidence="12">
    <location>
        <begin position="190"/>
        <end position="209"/>
    </location>
</feature>
<keyword evidence="8 12" id="KW-1133">Transmembrane helix</keyword>
<feature type="compositionally biased region" description="Low complexity" evidence="11">
    <location>
        <begin position="642"/>
        <end position="672"/>
    </location>
</feature>
<dbReference type="GO" id="GO:0016887">
    <property type="term" value="F:ATP hydrolysis activity"/>
    <property type="evidence" value="ECO:0007669"/>
    <property type="project" value="InterPro"/>
</dbReference>
<dbReference type="Pfam" id="PF00005">
    <property type="entry name" value="ABC_tran"/>
    <property type="match status" value="1"/>
</dbReference>
<gene>
    <name evidence="15" type="ORF">AQ490_17350</name>
</gene>
<feature type="domain" description="ABC transmembrane type-1" evidence="14">
    <location>
        <begin position="52"/>
        <end position="337"/>
    </location>
</feature>
<proteinExistence type="inferred from homology"/>
<dbReference type="GO" id="GO:0005886">
    <property type="term" value="C:plasma membrane"/>
    <property type="evidence" value="ECO:0007669"/>
    <property type="project" value="UniProtKB-SubCell"/>
</dbReference>
<evidence type="ECO:0000259" key="14">
    <source>
        <dbReference type="PROSITE" id="PS50929"/>
    </source>
</evidence>
<dbReference type="eggNOG" id="COG1132">
    <property type="taxonomic scope" value="Bacteria"/>
</dbReference>
<keyword evidence="7 15" id="KW-0067">ATP-binding</keyword>
<reference evidence="15 16" key="1">
    <citation type="submission" date="2015-10" db="EMBL/GenBank/DDBJ databases">
        <title>Draft genome sequence of pyrrolomycin-producing Streptomyces vitaminophilus.</title>
        <authorList>
            <person name="Graham D.E."/>
            <person name="Mahan K.M."/>
            <person name="Klingeman D.M."/>
            <person name="Hettich R.L."/>
            <person name="Parry R.J."/>
        </authorList>
    </citation>
    <scope>NUCLEOTIDE SEQUENCE [LARGE SCALE GENOMIC DNA]</scope>
    <source>
        <strain evidence="15 16">ATCC 31673</strain>
    </source>
</reference>
<dbReference type="InterPro" id="IPR003593">
    <property type="entry name" value="AAA+_ATPase"/>
</dbReference>
<keyword evidence="3" id="KW-1003">Cell membrane</keyword>
<dbReference type="Proteomes" id="UP000050867">
    <property type="component" value="Unassembled WGS sequence"/>
</dbReference>
<feature type="transmembrane region" description="Helical" evidence="12">
    <location>
        <begin position="90"/>
        <end position="111"/>
    </location>
</feature>
<evidence type="ECO:0000256" key="8">
    <source>
        <dbReference type="ARBA" id="ARBA00022989"/>
    </source>
</evidence>
<evidence type="ECO:0000313" key="16">
    <source>
        <dbReference type="Proteomes" id="UP000050867"/>
    </source>
</evidence>
<sequence length="672" mass="71753">MTSTASGTDGGRHEVGRPAASQHSPVPAEPQHPAELRRIARLFTPYRGRLGLVLVLIGVTSLVSLASPFMLREILDTAIPQGRTGLLSALALGMIAVSVVSNALTVVQTLISTTVGQRVMHDLRVRVYSHLQSLSLGFFTRTRTGEIQSRIANDIGGMQAFVTNTATTVVSSATTVVATVVAMFALDWRLSLITLVLFPGFVWISRSVGRERRRITRRRQEKVALLTASVEESLSISGILLGRTMGRGPGLVEEFTRQSHELAELEVRSSMAGRWRHASIQMVMSVIPSAIYWGAGLTVAGGDALISVGTIVAFVTLQNALFGPTMALLRMQVQVQSSLALFARVFEYLDQRPELTERPDARRVPRDGIRGELAFEHVVFRHGPDDPPVLNDVTLRVPPGSSLALVGTTGAGKSTLALLAARLHDPTSGRVTLDGTDLRDLSFDTVADAVGVVSQETYLLHASIADNLRFAKPDATHEELVAACRAAQVHDRIAELPQGYDTVVGERGHRFSGGEKQRLAIARTLLRDPPVLVLDEATSALDNQTEQQVQQALDALARGRTTVTIAHRLSTVRGADRIAVLDRGRVVECGTHEELLALGGHYARLWSRGDGRPAAGPTDAAGADPWNGEQEPGPTPEPAAPEPAAADPAPTDAGRPAGPRPELAGPAAAPGG</sequence>
<dbReference type="EMBL" id="LLZU01000006">
    <property type="protein sequence ID" value="KRV50166.1"/>
    <property type="molecule type" value="Genomic_DNA"/>
</dbReference>
<evidence type="ECO:0000256" key="10">
    <source>
        <dbReference type="ARBA" id="ARBA00023455"/>
    </source>
</evidence>
<evidence type="ECO:0000256" key="2">
    <source>
        <dbReference type="ARBA" id="ARBA00022448"/>
    </source>
</evidence>
<dbReference type="GO" id="GO:0005524">
    <property type="term" value="F:ATP binding"/>
    <property type="evidence" value="ECO:0007669"/>
    <property type="project" value="UniProtKB-KW"/>
</dbReference>
<keyword evidence="5 12" id="KW-0812">Transmembrane</keyword>
<evidence type="ECO:0000256" key="4">
    <source>
        <dbReference type="ARBA" id="ARBA00022519"/>
    </source>
</evidence>
<feature type="transmembrane region" description="Helical" evidence="12">
    <location>
        <begin position="160"/>
        <end position="184"/>
    </location>
</feature>
<dbReference type="PROSITE" id="PS00211">
    <property type="entry name" value="ABC_TRANSPORTER_1"/>
    <property type="match status" value="1"/>
</dbReference>
<evidence type="ECO:0000256" key="7">
    <source>
        <dbReference type="ARBA" id="ARBA00022840"/>
    </source>
</evidence>
<evidence type="ECO:0000256" key="1">
    <source>
        <dbReference type="ARBA" id="ARBA00004429"/>
    </source>
</evidence>
<dbReference type="AlphaFoldDB" id="A0A0T6LVS3"/>
<accession>A0A0T6LVS3</accession>
<evidence type="ECO:0000256" key="9">
    <source>
        <dbReference type="ARBA" id="ARBA00023136"/>
    </source>
</evidence>
<dbReference type="InterPro" id="IPR003439">
    <property type="entry name" value="ABC_transporter-like_ATP-bd"/>
</dbReference>